<protein>
    <submittedName>
        <fullName evidence="1">Uncharacterized protein</fullName>
    </submittedName>
</protein>
<dbReference type="OrthoDB" id="1839301at2759"/>
<accession>A0A2Z7BQG0</accession>
<reference evidence="1 2" key="1">
    <citation type="journal article" date="2015" name="Proc. Natl. Acad. Sci. U.S.A.">
        <title>The resurrection genome of Boea hygrometrica: A blueprint for survival of dehydration.</title>
        <authorList>
            <person name="Xiao L."/>
            <person name="Yang G."/>
            <person name="Zhang L."/>
            <person name="Yang X."/>
            <person name="Zhao S."/>
            <person name="Ji Z."/>
            <person name="Zhou Q."/>
            <person name="Hu M."/>
            <person name="Wang Y."/>
            <person name="Chen M."/>
            <person name="Xu Y."/>
            <person name="Jin H."/>
            <person name="Xiao X."/>
            <person name="Hu G."/>
            <person name="Bao F."/>
            <person name="Hu Y."/>
            <person name="Wan P."/>
            <person name="Li L."/>
            <person name="Deng X."/>
            <person name="Kuang T."/>
            <person name="Xiang C."/>
            <person name="Zhu J.K."/>
            <person name="Oliver M.J."/>
            <person name="He Y."/>
        </authorList>
    </citation>
    <scope>NUCLEOTIDE SEQUENCE [LARGE SCALE GENOMIC DNA]</scope>
    <source>
        <strain evidence="2">cv. XS01</strain>
    </source>
</reference>
<evidence type="ECO:0000313" key="2">
    <source>
        <dbReference type="Proteomes" id="UP000250235"/>
    </source>
</evidence>
<dbReference type="EMBL" id="KV005155">
    <property type="protein sequence ID" value="KZV34201.1"/>
    <property type="molecule type" value="Genomic_DNA"/>
</dbReference>
<keyword evidence="2" id="KW-1185">Reference proteome</keyword>
<proteinExistence type="predicted"/>
<dbReference type="AlphaFoldDB" id="A0A2Z7BQG0"/>
<sequence>MSIVDGKDVEITQQMFAEVFELHYEGVTRFLVPTRVMEAMKAEFSLTGTPFKHSSKKKR</sequence>
<gene>
    <name evidence="1" type="ORF">F511_40087</name>
</gene>
<dbReference type="Proteomes" id="UP000250235">
    <property type="component" value="Unassembled WGS sequence"/>
</dbReference>
<evidence type="ECO:0000313" key="1">
    <source>
        <dbReference type="EMBL" id="KZV34201.1"/>
    </source>
</evidence>
<name>A0A2Z7BQG0_9LAMI</name>
<organism evidence="1 2">
    <name type="scientific">Dorcoceras hygrometricum</name>
    <dbReference type="NCBI Taxonomy" id="472368"/>
    <lineage>
        <taxon>Eukaryota</taxon>
        <taxon>Viridiplantae</taxon>
        <taxon>Streptophyta</taxon>
        <taxon>Embryophyta</taxon>
        <taxon>Tracheophyta</taxon>
        <taxon>Spermatophyta</taxon>
        <taxon>Magnoliopsida</taxon>
        <taxon>eudicotyledons</taxon>
        <taxon>Gunneridae</taxon>
        <taxon>Pentapetalae</taxon>
        <taxon>asterids</taxon>
        <taxon>lamiids</taxon>
        <taxon>Lamiales</taxon>
        <taxon>Gesneriaceae</taxon>
        <taxon>Didymocarpoideae</taxon>
        <taxon>Trichosporeae</taxon>
        <taxon>Loxocarpinae</taxon>
        <taxon>Dorcoceras</taxon>
    </lineage>
</organism>